<dbReference type="SUPFAM" id="SSF47781">
    <property type="entry name" value="RuvA domain 2-like"/>
    <property type="match status" value="1"/>
</dbReference>
<comment type="caution">
    <text evidence="15">The sequence shown here is derived from an EMBL/GenBank/DDBJ whole genome shotgun (WGS) entry which is preliminary data.</text>
</comment>
<dbReference type="InterPro" id="IPR004149">
    <property type="entry name" value="Znf_DNAligase_C4"/>
</dbReference>
<feature type="binding site" evidence="12">
    <location>
        <position position="429"/>
    </location>
    <ligand>
        <name>Zn(2+)</name>
        <dbReference type="ChEBI" id="CHEBI:29105"/>
    </ligand>
</feature>
<evidence type="ECO:0000256" key="11">
    <source>
        <dbReference type="ARBA" id="ARBA00034005"/>
    </source>
</evidence>
<dbReference type="EC" id="6.5.1.2" evidence="12 13"/>
<dbReference type="SUPFAM" id="SSF50249">
    <property type="entry name" value="Nucleic acid-binding proteins"/>
    <property type="match status" value="1"/>
</dbReference>
<dbReference type="Gene3D" id="2.40.50.140">
    <property type="entry name" value="Nucleic acid-binding proteins"/>
    <property type="match status" value="1"/>
</dbReference>
<keyword evidence="8 12" id="KW-0520">NAD</keyword>
<dbReference type="SUPFAM" id="SSF56091">
    <property type="entry name" value="DNA ligase/mRNA capping enzyme, catalytic domain"/>
    <property type="match status" value="1"/>
</dbReference>
<dbReference type="Gene3D" id="6.20.10.30">
    <property type="match status" value="1"/>
</dbReference>
<protein>
    <recommendedName>
        <fullName evidence="12 13">DNA ligase</fullName>
        <ecNumber evidence="12 13">6.5.1.2</ecNumber>
    </recommendedName>
    <alternativeName>
        <fullName evidence="12">Polydeoxyribonucleotide synthase [NAD(+)]</fullName>
    </alternativeName>
</protein>
<feature type="active site" description="N6-AMP-lysine intermediate" evidence="12">
    <location>
        <position position="116"/>
    </location>
</feature>
<dbReference type="InterPro" id="IPR003583">
    <property type="entry name" value="Hlx-hairpin-Hlx_DNA-bd_motif"/>
</dbReference>
<evidence type="ECO:0000256" key="10">
    <source>
        <dbReference type="ARBA" id="ARBA00023211"/>
    </source>
</evidence>
<dbReference type="CDD" id="cd00114">
    <property type="entry name" value="LIGANc"/>
    <property type="match status" value="1"/>
</dbReference>
<dbReference type="Pfam" id="PF14520">
    <property type="entry name" value="HHH_5"/>
    <property type="match status" value="1"/>
</dbReference>
<dbReference type="Proteomes" id="UP001596002">
    <property type="component" value="Unassembled WGS sequence"/>
</dbReference>
<dbReference type="InterPro" id="IPR004150">
    <property type="entry name" value="NAD_DNA_ligase_OB"/>
</dbReference>
<dbReference type="SMART" id="SM00292">
    <property type="entry name" value="BRCT"/>
    <property type="match status" value="1"/>
</dbReference>
<dbReference type="PANTHER" id="PTHR23389">
    <property type="entry name" value="CHROMOSOME TRANSMISSION FIDELITY FACTOR 18"/>
    <property type="match status" value="1"/>
</dbReference>
<feature type="binding site" evidence="12">
    <location>
        <position position="406"/>
    </location>
    <ligand>
        <name>Zn(2+)</name>
        <dbReference type="ChEBI" id="CHEBI:29105"/>
    </ligand>
</feature>
<feature type="domain" description="BRCT" evidence="14">
    <location>
        <begin position="590"/>
        <end position="670"/>
    </location>
</feature>
<feature type="binding site" evidence="12">
    <location>
        <position position="171"/>
    </location>
    <ligand>
        <name>NAD(+)</name>
        <dbReference type="ChEBI" id="CHEBI:57540"/>
    </ligand>
</feature>
<evidence type="ECO:0000256" key="1">
    <source>
        <dbReference type="ARBA" id="ARBA00004067"/>
    </source>
</evidence>
<keyword evidence="2 12" id="KW-0436">Ligase</keyword>
<evidence type="ECO:0000313" key="15">
    <source>
        <dbReference type="EMBL" id="MFC4770004.1"/>
    </source>
</evidence>
<evidence type="ECO:0000256" key="6">
    <source>
        <dbReference type="ARBA" id="ARBA00022833"/>
    </source>
</evidence>
<dbReference type="NCBIfam" id="TIGR00575">
    <property type="entry name" value="dnlj"/>
    <property type="match status" value="1"/>
</dbReference>
<dbReference type="InterPro" id="IPR013840">
    <property type="entry name" value="DNAligase_N"/>
</dbReference>
<feature type="binding site" evidence="12">
    <location>
        <begin position="34"/>
        <end position="38"/>
    </location>
    <ligand>
        <name>NAD(+)</name>
        <dbReference type="ChEBI" id="CHEBI:57540"/>
    </ligand>
</feature>
<feature type="binding site" evidence="12">
    <location>
        <begin position="83"/>
        <end position="84"/>
    </location>
    <ligand>
        <name>NAD(+)</name>
        <dbReference type="ChEBI" id="CHEBI:57540"/>
    </ligand>
</feature>
<keyword evidence="7 12" id="KW-0460">Magnesium</keyword>
<keyword evidence="4 12" id="KW-0479">Metal-binding</keyword>
<dbReference type="Pfam" id="PF03119">
    <property type="entry name" value="DNA_ligase_ZBD"/>
    <property type="match status" value="1"/>
</dbReference>
<evidence type="ECO:0000256" key="13">
    <source>
        <dbReference type="RuleBase" id="RU000618"/>
    </source>
</evidence>
<evidence type="ECO:0000256" key="5">
    <source>
        <dbReference type="ARBA" id="ARBA00022763"/>
    </source>
</evidence>
<organism evidence="15 16">
    <name type="scientific">Effusibacillus consociatus</name>
    <dbReference type="NCBI Taxonomy" id="1117041"/>
    <lineage>
        <taxon>Bacteria</taxon>
        <taxon>Bacillati</taxon>
        <taxon>Bacillota</taxon>
        <taxon>Bacilli</taxon>
        <taxon>Bacillales</taxon>
        <taxon>Alicyclobacillaceae</taxon>
        <taxon>Effusibacillus</taxon>
    </lineage>
</organism>
<dbReference type="Pfam" id="PF12826">
    <property type="entry name" value="HHH_2"/>
    <property type="match status" value="1"/>
</dbReference>
<dbReference type="InterPro" id="IPR012340">
    <property type="entry name" value="NA-bd_OB-fold"/>
</dbReference>
<dbReference type="Gene3D" id="3.30.470.30">
    <property type="entry name" value="DNA ligase/mRNA capping enzyme"/>
    <property type="match status" value="1"/>
</dbReference>
<dbReference type="InterPro" id="IPR001679">
    <property type="entry name" value="DNA_ligase"/>
</dbReference>
<feature type="binding site" evidence="12">
    <location>
        <position position="288"/>
    </location>
    <ligand>
        <name>NAD(+)</name>
        <dbReference type="ChEBI" id="CHEBI:57540"/>
    </ligand>
</feature>
<dbReference type="Pfam" id="PF22745">
    <property type="entry name" value="Nlig-Ia"/>
    <property type="match status" value="1"/>
</dbReference>
<dbReference type="Pfam" id="PF00533">
    <property type="entry name" value="BRCT"/>
    <property type="match status" value="1"/>
</dbReference>
<keyword evidence="9 12" id="KW-0234">DNA repair</keyword>
<dbReference type="PROSITE" id="PS01056">
    <property type="entry name" value="DNA_LIGASE_N2"/>
    <property type="match status" value="1"/>
</dbReference>
<evidence type="ECO:0000256" key="12">
    <source>
        <dbReference type="HAMAP-Rule" id="MF_01588"/>
    </source>
</evidence>
<dbReference type="InterPro" id="IPR033136">
    <property type="entry name" value="DNA_ligase_CS"/>
</dbReference>
<evidence type="ECO:0000256" key="4">
    <source>
        <dbReference type="ARBA" id="ARBA00022723"/>
    </source>
</evidence>
<evidence type="ECO:0000256" key="2">
    <source>
        <dbReference type="ARBA" id="ARBA00022598"/>
    </source>
</evidence>
<dbReference type="InterPro" id="IPR013839">
    <property type="entry name" value="DNAligase_adenylation"/>
</dbReference>
<proteinExistence type="inferred from homology"/>
<keyword evidence="3 12" id="KW-0235">DNA replication</keyword>
<evidence type="ECO:0000259" key="14">
    <source>
        <dbReference type="PROSITE" id="PS50172"/>
    </source>
</evidence>
<dbReference type="SMART" id="SM00532">
    <property type="entry name" value="LIGANc"/>
    <property type="match status" value="1"/>
</dbReference>
<comment type="cofactor">
    <cofactor evidence="12">
        <name>Mg(2+)</name>
        <dbReference type="ChEBI" id="CHEBI:18420"/>
    </cofactor>
    <cofactor evidence="12">
        <name>Mn(2+)</name>
        <dbReference type="ChEBI" id="CHEBI:29035"/>
    </cofactor>
</comment>
<dbReference type="PANTHER" id="PTHR23389:SF9">
    <property type="entry name" value="DNA LIGASE"/>
    <property type="match status" value="1"/>
</dbReference>
<comment type="catalytic activity">
    <reaction evidence="11 12 13">
        <text>NAD(+) + (deoxyribonucleotide)n-3'-hydroxyl + 5'-phospho-(deoxyribonucleotide)m = (deoxyribonucleotide)n+m + AMP + beta-nicotinamide D-nucleotide.</text>
        <dbReference type="EC" id="6.5.1.2"/>
    </reaction>
</comment>
<keyword evidence="6 12" id="KW-0862">Zinc</keyword>
<keyword evidence="10 12" id="KW-0464">Manganese</keyword>
<feature type="binding site" evidence="12">
    <location>
        <position position="409"/>
    </location>
    <ligand>
        <name>Zn(2+)</name>
        <dbReference type="ChEBI" id="CHEBI:29105"/>
    </ligand>
</feature>
<dbReference type="InterPro" id="IPR041663">
    <property type="entry name" value="DisA/LigA_HHH"/>
</dbReference>
<feature type="binding site" evidence="12">
    <location>
        <position position="114"/>
    </location>
    <ligand>
        <name>NAD(+)</name>
        <dbReference type="ChEBI" id="CHEBI:57540"/>
    </ligand>
</feature>
<keyword evidence="16" id="KW-1185">Reference proteome</keyword>
<evidence type="ECO:0000256" key="9">
    <source>
        <dbReference type="ARBA" id="ARBA00023204"/>
    </source>
</evidence>
<feature type="binding site" evidence="12">
    <location>
        <position position="424"/>
    </location>
    <ligand>
        <name>Zn(2+)</name>
        <dbReference type="ChEBI" id="CHEBI:29105"/>
    </ligand>
</feature>
<dbReference type="GO" id="GO:0003911">
    <property type="term" value="F:DNA ligase (NAD+) activity"/>
    <property type="evidence" value="ECO:0007669"/>
    <property type="project" value="UniProtKB-EC"/>
</dbReference>
<keyword evidence="5 12" id="KW-0227">DNA damage</keyword>
<dbReference type="InterPro" id="IPR001357">
    <property type="entry name" value="BRCT_dom"/>
</dbReference>
<dbReference type="SMART" id="SM00278">
    <property type="entry name" value="HhH1"/>
    <property type="match status" value="3"/>
</dbReference>
<dbReference type="Gene3D" id="1.10.150.20">
    <property type="entry name" value="5' to 3' exonuclease, C-terminal subdomain"/>
    <property type="match status" value="2"/>
</dbReference>
<feature type="binding site" evidence="12">
    <location>
        <position position="137"/>
    </location>
    <ligand>
        <name>NAD(+)</name>
        <dbReference type="ChEBI" id="CHEBI:57540"/>
    </ligand>
</feature>
<name>A0ABV9Q852_9BACL</name>
<dbReference type="SUPFAM" id="SSF52113">
    <property type="entry name" value="BRCT domain"/>
    <property type="match status" value="1"/>
</dbReference>
<evidence type="ECO:0000256" key="3">
    <source>
        <dbReference type="ARBA" id="ARBA00022705"/>
    </source>
</evidence>
<dbReference type="NCBIfam" id="NF005932">
    <property type="entry name" value="PRK07956.1"/>
    <property type="match status" value="1"/>
</dbReference>
<dbReference type="Gene3D" id="1.10.287.610">
    <property type="entry name" value="Helix hairpin bin"/>
    <property type="match status" value="1"/>
</dbReference>
<feature type="binding site" evidence="12">
    <location>
        <position position="312"/>
    </location>
    <ligand>
        <name>NAD(+)</name>
        <dbReference type="ChEBI" id="CHEBI:57540"/>
    </ligand>
</feature>
<reference evidence="16" key="1">
    <citation type="journal article" date="2019" name="Int. J. Syst. Evol. Microbiol.">
        <title>The Global Catalogue of Microorganisms (GCM) 10K type strain sequencing project: providing services to taxonomists for standard genome sequencing and annotation.</title>
        <authorList>
            <consortium name="The Broad Institute Genomics Platform"/>
            <consortium name="The Broad Institute Genome Sequencing Center for Infectious Disease"/>
            <person name="Wu L."/>
            <person name="Ma J."/>
        </authorList>
    </citation>
    <scope>NUCLEOTIDE SEQUENCE [LARGE SCALE GENOMIC DNA]</scope>
    <source>
        <strain evidence="16">WYCCWR 12678</strain>
    </source>
</reference>
<dbReference type="HAMAP" id="MF_01588">
    <property type="entry name" value="DNA_ligase_A"/>
    <property type="match status" value="1"/>
</dbReference>
<dbReference type="InterPro" id="IPR010994">
    <property type="entry name" value="RuvA_2-like"/>
</dbReference>
<gene>
    <name evidence="12 15" type="primary">ligA</name>
    <name evidence="15" type="ORF">ACFO8Q_22240</name>
</gene>
<dbReference type="Pfam" id="PF03120">
    <property type="entry name" value="OB_DNA_ligase"/>
    <property type="match status" value="1"/>
</dbReference>
<dbReference type="RefSeq" id="WP_380029183.1">
    <property type="nucleotide sequence ID" value="NZ_JBHSHC010000154.1"/>
</dbReference>
<comment type="function">
    <text evidence="1 12">DNA ligase that catalyzes the formation of phosphodiester linkages between 5'-phosphoryl and 3'-hydroxyl groups in double-stranded DNA using NAD as a coenzyme and as the energy source for the reaction. It is essential for DNA replication and repair of damaged DNA.</text>
</comment>
<dbReference type="PROSITE" id="PS50172">
    <property type="entry name" value="BRCT"/>
    <property type="match status" value="1"/>
</dbReference>
<dbReference type="PROSITE" id="PS01055">
    <property type="entry name" value="DNA_LIGASE_N1"/>
    <property type="match status" value="1"/>
</dbReference>
<evidence type="ECO:0000256" key="7">
    <source>
        <dbReference type="ARBA" id="ARBA00022842"/>
    </source>
</evidence>
<dbReference type="EMBL" id="JBHSHC010000154">
    <property type="protein sequence ID" value="MFC4770004.1"/>
    <property type="molecule type" value="Genomic_DNA"/>
</dbReference>
<dbReference type="InterPro" id="IPR036420">
    <property type="entry name" value="BRCT_dom_sf"/>
</dbReference>
<evidence type="ECO:0000313" key="16">
    <source>
        <dbReference type="Proteomes" id="UP001596002"/>
    </source>
</evidence>
<evidence type="ECO:0000256" key="8">
    <source>
        <dbReference type="ARBA" id="ARBA00023027"/>
    </source>
</evidence>
<comment type="similarity">
    <text evidence="12">Belongs to the NAD-dependent DNA ligase family. LigA subfamily.</text>
</comment>
<sequence length="670" mass="74579">MSREQATARIEELRSIIKKHDYSYYVLDQPTISDYEYDQLMQELIALEAEYPDLITPDSPTQRIGGTVLEGFEKVAHRNPMLSLANAFGPEDLRDFDRRVKSLVAGEAFEYVVELKIDGLAVSLIYENGVFVRGATRGDGEVGEDITANLKTIKALPLILSKPLTMEVRGEAYLPKREFERINQEREQAGEPLFANPRNAAAGSLRQLDPRIVGKRNLSIFTYAIGSIEGETIPTHSQGLDLLHELGFKVNPERRVLPDIEAVIEFVQSWTGEQRAALPYEIDGIVIKVNQTHLYPRLGTTAKSPRWAIAYKFAAEQAETILRDIIVNVGRTGAVTPTAILDPVRLAGTTVSRATLHNEDRIRELDVMLGDTVVVQKAGDIIPEIVRVVTEKRTGAERPFFMPAHCPECNAELVRLEGEVALRCINPQCPAHNREGIIHFVSRDAMNIDGLGEQIVTQLFENGLVRDPADLYYLTMDNLLPLERMGKKSAQNLLDSIEKSKSNSVERLIFGLGIRFVGEKAAKLLADHFDTLDGLMQASVEELVTVPEIGPKMAESVKEYFEQETAQRVIEKLRQAGVNFRYQRPAVIATEDSPFLGKTFVLTGTLASMDRKEAGRLIEQRGGKVTGSVSKNTDYLVAGEKAGSKLDKARELGVEVLDEATLLQWLESQQ</sequence>
<dbReference type="InterPro" id="IPR018239">
    <property type="entry name" value="DNA_ligase_AS"/>
</dbReference>
<accession>A0ABV9Q852</accession>
<dbReference type="Gene3D" id="3.40.50.10190">
    <property type="entry name" value="BRCT domain"/>
    <property type="match status" value="1"/>
</dbReference>
<dbReference type="Pfam" id="PF01653">
    <property type="entry name" value="DNA_ligase_aden"/>
    <property type="match status" value="1"/>
</dbReference>
<dbReference type="CDD" id="cd17748">
    <property type="entry name" value="BRCT_DNA_ligase_like"/>
    <property type="match status" value="1"/>
</dbReference>
<dbReference type="PIRSF" id="PIRSF001604">
    <property type="entry name" value="LigA"/>
    <property type="match status" value="1"/>
</dbReference>